<dbReference type="InterPro" id="IPR001789">
    <property type="entry name" value="Sig_transdc_resp-reg_receiver"/>
</dbReference>
<keyword evidence="11" id="KW-0067">ATP-binding</keyword>
<dbReference type="SUPFAM" id="SSF52172">
    <property type="entry name" value="CheY-like"/>
    <property type="match status" value="1"/>
</dbReference>
<proteinExistence type="predicted"/>
<evidence type="ECO:0000256" key="16">
    <source>
        <dbReference type="PROSITE-ProRule" id="PRU00169"/>
    </source>
</evidence>
<keyword evidence="17" id="KW-0175">Coiled coil</keyword>
<dbReference type="CDD" id="cd17546">
    <property type="entry name" value="REC_hyHK_CKI1_RcsC-like"/>
    <property type="match status" value="1"/>
</dbReference>
<dbReference type="STRING" id="572477.Alvin_1374"/>
<evidence type="ECO:0000256" key="6">
    <source>
        <dbReference type="ARBA" id="ARBA00022553"/>
    </source>
</evidence>
<organism evidence="25 26">
    <name type="scientific">Allochromatium vinosum (strain ATCC 17899 / DSM 180 / NBRC 103801 / NCIMB 10441 / D)</name>
    <name type="common">Chromatium vinosum</name>
    <dbReference type="NCBI Taxonomy" id="572477"/>
    <lineage>
        <taxon>Bacteria</taxon>
        <taxon>Pseudomonadati</taxon>
        <taxon>Pseudomonadota</taxon>
        <taxon>Gammaproteobacteria</taxon>
        <taxon>Chromatiales</taxon>
        <taxon>Chromatiaceae</taxon>
        <taxon>Allochromatium</taxon>
    </lineage>
</organism>
<feature type="compositionally biased region" description="Low complexity" evidence="18">
    <location>
        <begin position="762"/>
        <end position="775"/>
    </location>
</feature>
<keyword evidence="6 16" id="KW-0597">Phosphoprotein</keyword>
<keyword evidence="14 19" id="KW-0472">Membrane</keyword>
<dbReference type="KEGG" id="alv:Alvin_1374"/>
<feature type="coiled-coil region" evidence="17">
    <location>
        <begin position="144"/>
        <end position="171"/>
    </location>
</feature>
<evidence type="ECO:0000256" key="10">
    <source>
        <dbReference type="ARBA" id="ARBA00022777"/>
    </source>
</evidence>
<keyword evidence="8 19" id="KW-0812">Transmembrane</keyword>
<dbReference type="Pfam" id="PF08448">
    <property type="entry name" value="PAS_4"/>
    <property type="match status" value="1"/>
</dbReference>
<evidence type="ECO:0000256" key="17">
    <source>
        <dbReference type="SAM" id="Coils"/>
    </source>
</evidence>
<dbReference type="PANTHER" id="PTHR43047">
    <property type="entry name" value="TWO-COMPONENT HISTIDINE PROTEIN KINASE"/>
    <property type="match status" value="1"/>
</dbReference>
<dbReference type="SMART" id="SM00387">
    <property type="entry name" value="HATPase_c"/>
    <property type="match status" value="1"/>
</dbReference>
<dbReference type="Proteomes" id="UP000001441">
    <property type="component" value="Chromosome"/>
</dbReference>
<feature type="domain" description="PAC" evidence="23">
    <location>
        <begin position="296"/>
        <end position="348"/>
    </location>
</feature>
<dbReference type="SMART" id="SM00448">
    <property type="entry name" value="REC"/>
    <property type="match status" value="1"/>
</dbReference>
<evidence type="ECO:0000256" key="15">
    <source>
        <dbReference type="PROSITE-ProRule" id="PRU00110"/>
    </source>
</evidence>
<dbReference type="InterPro" id="IPR008207">
    <property type="entry name" value="Sig_transdc_His_kin_Hpt_dom"/>
</dbReference>
<dbReference type="GO" id="GO:0000155">
    <property type="term" value="F:phosphorelay sensor kinase activity"/>
    <property type="evidence" value="ECO:0007669"/>
    <property type="project" value="InterPro"/>
</dbReference>
<reference evidence="25 26" key="1">
    <citation type="journal article" date="2011" name="Stand. Genomic Sci.">
        <title>Complete genome sequence of Allochromatium vinosum DSM 180(T).</title>
        <authorList>
            <person name="Weissgerber T."/>
            <person name="Zigann R."/>
            <person name="Bruce D."/>
            <person name="Chang Y.J."/>
            <person name="Detter J.C."/>
            <person name="Han C."/>
            <person name="Hauser L."/>
            <person name="Jeffries C.D."/>
            <person name="Land M."/>
            <person name="Munk A.C."/>
            <person name="Tapia R."/>
            <person name="Dahl C."/>
        </authorList>
    </citation>
    <scope>NUCLEOTIDE SEQUENCE [LARGE SCALE GENOMIC DNA]</scope>
    <source>
        <strain evidence="26">ATCC 17899 / DSM 180 / NBRC 103801 / NCIMB 10441 / D</strain>
    </source>
</reference>
<keyword evidence="5" id="KW-0997">Cell inner membrane</keyword>
<dbReference type="Gene3D" id="3.40.50.2300">
    <property type="match status" value="1"/>
</dbReference>
<dbReference type="Gene3D" id="1.10.287.130">
    <property type="match status" value="1"/>
</dbReference>
<dbReference type="InterPro" id="IPR013656">
    <property type="entry name" value="PAS_4"/>
</dbReference>
<evidence type="ECO:0000256" key="2">
    <source>
        <dbReference type="ARBA" id="ARBA00004429"/>
    </source>
</evidence>
<feature type="transmembrane region" description="Helical" evidence="19">
    <location>
        <begin position="180"/>
        <end position="202"/>
    </location>
</feature>
<keyword evidence="7" id="KW-0808">Transferase</keyword>
<dbReference type="SUPFAM" id="SSF55785">
    <property type="entry name" value="PYP-like sensor domain (PAS domain)"/>
    <property type="match status" value="1"/>
</dbReference>
<dbReference type="PROSITE" id="PS50109">
    <property type="entry name" value="HIS_KIN"/>
    <property type="match status" value="1"/>
</dbReference>
<evidence type="ECO:0000313" key="26">
    <source>
        <dbReference type="Proteomes" id="UP000001441"/>
    </source>
</evidence>
<gene>
    <name evidence="25" type="ordered locus">Alvin_1374</name>
</gene>
<dbReference type="PROSITE" id="PS50112">
    <property type="entry name" value="PAS"/>
    <property type="match status" value="1"/>
</dbReference>
<feature type="domain" description="HPt" evidence="24">
    <location>
        <begin position="790"/>
        <end position="883"/>
    </location>
</feature>
<dbReference type="EMBL" id="CP001896">
    <property type="protein sequence ID" value="ADC62309.1"/>
    <property type="molecule type" value="Genomic_DNA"/>
</dbReference>
<keyword evidence="4" id="KW-1003">Cell membrane</keyword>
<dbReference type="Pfam" id="PF00072">
    <property type="entry name" value="Response_reg"/>
    <property type="match status" value="1"/>
</dbReference>
<dbReference type="PANTHER" id="PTHR43047:SF64">
    <property type="entry name" value="HISTIDINE KINASE CONTAINING CHEY-HOMOLOGOUS RECEIVER DOMAIN AND PAS DOMAIN-RELATED"/>
    <property type="match status" value="1"/>
</dbReference>
<dbReference type="SUPFAM" id="SSF47226">
    <property type="entry name" value="Histidine-containing phosphotransfer domain, HPT domain"/>
    <property type="match status" value="1"/>
</dbReference>
<dbReference type="Pfam" id="PF02518">
    <property type="entry name" value="HATPase_c"/>
    <property type="match status" value="1"/>
</dbReference>
<dbReference type="CDD" id="cd00130">
    <property type="entry name" value="PAS"/>
    <property type="match status" value="1"/>
</dbReference>
<dbReference type="InterPro" id="IPR003594">
    <property type="entry name" value="HATPase_dom"/>
</dbReference>
<evidence type="ECO:0000259" key="23">
    <source>
        <dbReference type="PROSITE" id="PS50113"/>
    </source>
</evidence>
<feature type="coiled-coil region" evidence="17">
    <location>
        <begin position="339"/>
        <end position="377"/>
    </location>
</feature>
<dbReference type="InterPro" id="IPR036097">
    <property type="entry name" value="HisK_dim/P_sf"/>
</dbReference>
<dbReference type="EC" id="2.7.13.3" evidence="3"/>
<dbReference type="InterPro" id="IPR000700">
    <property type="entry name" value="PAS-assoc_C"/>
</dbReference>
<keyword evidence="10 25" id="KW-0418">Kinase</keyword>
<comment type="subcellular location">
    <subcellularLocation>
        <location evidence="2">Cell inner membrane</location>
        <topology evidence="2">Multi-pass membrane protein</topology>
    </subcellularLocation>
</comment>
<dbReference type="SUPFAM" id="SSF47384">
    <property type="entry name" value="Homodimeric domain of signal transducing histidine kinase"/>
    <property type="match status" value="1"/>
</dbReference>
<dbReference type="SMART" id="SM00091">
    <property type="entry name" value="PAS"/>
    <property type="match status" value="1"/>
</dbReference>
<dbReference type="InterPro" id="IPR036641">
    <property type="entry name" value="HPT_dom_sf"/>
</dbReference>
<dbReference type="InterPro" id="IPR035965">
    <property type="entry name" value="PAS-like_dom_sf"/>
</dbReference>
<evidence type="ECO:0000259" key="22">
    <source>
        <dbReference type="PROSITE" id="PS50112"/>
    </source>
</evidence>
<dbReference type="CDD" id="cd00082">
    <property type="entry name" value="HisKA"/>
    <property type="match status" value="1"/>
</dbReference>
<dbReference type="Gene3D" id="3.30.565.10">
    <property type="entry name" value="Histidine kinase-like ATPase, C-terminal domain"/>
    <property type="match status" value="1"/>
</dbReference>
<dbReference type="Pfam" id="PF00512">
    <property type="entry name" value="HisKA"/>
    <property type="match status" value="1"/>
</dbReference>
<feature type="transmembrane region" description="Helical" evidence="19">
    <location>
        <begin position="20"/>
        <end position="42"/>
    </location>
</feature>
<evidence type="ECO:0000256" key="8">
    <source>
        <dbReference type="ARBA" id="ARBA00022692"/>
    </source>
</evidence>
<name>D3RT00_ALLVD</name>
<dbReference type="InterPro" id="IPR005467">
    <property type="entry name" value="His_kinase_dom"/>
</dbReference>
<evidence type="ECO:0000256" key="13">
    <source>
        <dbReference type="ARBA" id="ARBA00023012"/>
    </source>
</evidence>
<evidence type="ECO:0000259" key="20">
    <source>
        <dbReference type="PROSITE" id="PS50109"/>
    </source>
</evidence>
<dbReference type="PROSITE" id="PS50113">
    <property type="entry name" value="PAC"/>
    <property type="match status" value="1"/>
</dbReference>
<evidence type="ECO:0000259" key="21">
    <source>
        <dbReference type="PROSITE" id="PS50110"/>
    </source>
</evidence>
<dbReference type="GO" id="GO:0005886">
    <property type="term" value="C:plasma membrane"/>
    <property type="evidence" value="ECO:0007669"/>
    <property type="project" value="UniProtKB-SubCell"/>
</dbReference>
<dbReference type="eggNOG" id="COG0784">
    <property type="taxonomic scope" value="Bacteria"/>
</dbReference>
<dbReference type="InterPro" id="IPR000014">
    <property type="entry name" value="PAS"/>
</dbReference>
<dbReference type="AlphaFoldDB" id="D3RT00"/>
<evidence type="ECO:0000256" key="9">
    <source>
        <dbReference type="ARBA" id="ARBA00022741"/>
    </source>
</evidence>
<dbReference type="InterPro" id="IPR004358">
    <property type="entry name" value="Sig_transdc_His_kin-like_C"/>
</dbReference>
<keyword evidence="12 19" id="KW-1133">Transmembrane helix</keyword>
<dbReference type="InterPro" id="IPR003661">
    <property type="entry name" value="HisK_dim/P_dom"/>
</dbReference>
<dbReference type="Pfam" id="PF01627">
    <property type="entry name" value="Hpt"/>
    <property type="match status" value="1"/>
</dbReference>
<accession>D3RT00</accession>
<sequence>MLMGLRMTEHTHSSQPPFAFRLRFGLSLAIVLAAGVCSLLFWQHFQQRAVLEATTDSLDEIRQARLDLAEGFLHWNLADTPDAPFSRDSALGLLRQAIQSFEQALDVPGWLDMAAAEPFRRNVLEFERRLIDWNPDDPAKPRTLVQLRILYAELERQAEQLDIAVRNTLTRLDRQSDHNFALTLGGSALSLLLIIAILAVAIRQQHLMLAARTEAENALRESQTLLQTLFRAIPDLVWLKDPNGVFLGCNPRFESLLGLPEAEIVGKTDYDFVDRAQADLFRANDQNAIAAGGPHVNEEVLAFASDGHRELIQVVKTPIRDSAGTLIGVLGIGRDITALKLTEQELQNHRDHLEDLVAERTAELMAAREQAEAANQAKSVFLATMSHEIRTPMNAVLGFCNLLYRRRLDAESHDLVRKIQVSGALLLNLIEDILDFSRIEANRLEIAASPFDLRRVLEDLAAIMETEAGRKGLELEIAPLPEVNDLIGDERRLKQVLLKLLANAVKFTEQGRVEIRVDLESEDMREVRLRFSVRDSGIGIAPAQQAAIFSAFNQADGSISRRFGGTGLGLAISQQLVHAMGGRLQVTSELGRGSEFWFELPFRRDPRALSGVTAAQPSEDAAPRLRGVRVLVVDDTEINRDLMQYVLEGMGASVVLAVDGQEALDWLDAHHRDVDLVLMDVQMPNMDGYTATRLIRTRPYGQGLPIIASTAGDFQAFCKKAREAGMDDFIAKPFETEQLQSLIERHIRPSGGVVSSGDIQVPASSEPASDPADPAPPILDRAAGIKQWGRTEVYQTYLEKFGVQYADTGDTLATLCRQGDFKAAAALAHKLAGAAGNLALPRLAALARRLESHLIAGETAAALDILPDLHAGFDATRDAIADSAPQRSETPRQRFASTMHADDVLERLKALLDALEQHDLGRAEDLLRQLREPLQDSLLDIENAVTDFDLNGAAALTRAFCQELNSGRQQ</sequence>
<feature type="modified residue" description="Phosphohistidine" evidence="15">
    <location>
        <position position="829"/>
    </location>
</feature>
<dbReference type="InterPro" id="IPR011006">
    <property type="entry name" value="CheY-like_superfamily"/>
</dbReference>
<dbReference type="FunFam" id="1.10.287.130:FF:000004">
    <property type="entry name" value="Ethylene receptor 1"/>
    <property type="match status" value="1"/>
</dbReference>
<feature type="domain" description="PAS" evidence="22">
    <location>
        <begin position="222"/>
        <end position="292"/>
    </location>
</feature>
<dbReference type="NCBIfam" id="TIGR00229">
    <property type="entry name" value="sensory_box"/>
    <property type="match status" value="1"/>
</dbReference>
<evidence type="ECO:0000256" key="19">
    <source>
        <dbReference type="SAM" id="Phobius"/>
    </source>
</evidence>
<evidence type="ECO:0000256" key="5">
    <source>
        <dbReference type="ARBA" id="ARBA00022519"/>
    </source>
</evidence>
<evidence type="ECO:0000256" key="14">
    <source>
        <dbReference type="ARBA" id="ARBA00023136"/>
    </source>
</evidence>
<evidence type="ECO:0000256" key="1">
    <source>
        <dbReference type="ARBA" id="ARBA00000085"/>
    </source>
</evidence>
<dbReference type="eggNOG" id="COG4251">
    <property type="taxonomic scope" value="Bacteria"/>
</dbReference>
<dbReference type="PROSITE" id="PS50110">
    <property type="entry name" value="RESPONSE_REGULATORY"/>
    <property type="match status" value="1"/>
</dbReference>
<feature type="domain" description="Response regulatory" evidence="21">
    <location>
        <begin position="629"/>
        <end position="747"/>
    </location>
</feature>
<dbReference type="InterPro" id="IPR036890">
    <property type="entry name" value="HATPase_C_sf"/>
</dbReference>
<keyword evidence="13" id="KW-0902">Two-component regulatory system</keyword>
<dbReference type="CDD" id="cd16922">
    <property type="entry name" value="HATPase_EvgS-ArcB-TorS-like"/>
    <property type="match status" value="1"/>
</dbReference>
<evidence type="ECO:0000256" key="4">
    <source>
        <dbReference type="ARBA" id="ARBA00022475"/>
    </source>
</evidence>
<keyword evidence="9" id="KW-0547">Nucleotide-binding</keyword>
<comment type="catalytic activity">
    <reaction evidence="1">
        <text>ATP + protein L-histidine = ADP + protein N-phospho-L-histidine.</text>
        <dbReference type="EC" id="2.7.13.3"/>
    </reaction>
</comment>
<feature type="region of interest" description="Disordered" evidence="18">
    <location>
        <begin position="751"/>
        <end position="775"/>
    </location>
</feature>
<dbReference type="PRINTS" id="PR00344">
    <property type="entry name" value="BCTRLSENSOR"/>
</dbReference>
<dbReference type="HOGENOM" id="CLU_305593_0_0_6"/>
<dbReference type="FunFam" id="3.30.565.10:FF:000010">
    <property type="entry name" value="Sensor histidine kinase RcsC"/>
    <property type="match status" value="1"/>
</dbReference>
<keyword evidence="26" id="KW-1185">Reference proteome</keyword>
<protein>
    <recommendedName>
        <fullName evidence="3">histidine kinase</fullName>
        <ecNumber evidence="3">2.7.13.3</ecNumber>
    </recommendedName>
</protein>
<dbReference type="eggNOG" id="COG2202">
    <property type="taxonomic scope" value="Bacteria"/>
</dbReference>
<evidence type="ECO:0000313" key="25">
    <source>
        <dbReference type="EMBL" id="ADC62309.1"/>
    </source>
</evidence>
<evidence type="ECO:0000259" key="24">
    <source>
        <dbReference type="PROSITE" id="PS50894"/>
    </source>
</evidence>
<evidence type="ECO:0000256" key="7">
    <source>
        <dbReference type="ARBA" id="ARBA00022679"/>
    </source>
</evidence>
<dbReference type="SUPFAM" id="SSF55874">
    <property type="entry name" value="ATPase domain of HSP90 chaperone/DNA topoisomerase II/histidine kinase"/>
    <property type="match status" value="1"/>
</dbReference>
<feature type="domain" description="Histidine kinase" evidence="20">
    <location>
        <begin position="384"/>
        <end position="604"/>
    </location>
</feature>
<evidence type="ECO:0000256" key="11">
    <source>
        <dbReference type="ARBA" id="ARBA00022840"/>
    </source>
</evidence>
<dbReference type="Gene3D" id="1.20.120.160">
    <property type="entry name" value="HPT domain"/>
    <property type="match status" value="1"/>
</dbReference>
<dbReference type="SMART" id="SM00388">
    <property type="entry name" value="HisKA"/>
    <property type="match status" value="1"/>
</dbReference>
<evidence type="ECO:0000256" key="12">
    <source>
        <dbReference type="ARBA" id="ARBA00022989"/>
    </source>
</evidence>
<dbReference type="PROSITE" id="PS50894">
    <property type="entry name" value="HPT"/>
    <property type="match status" value="1"/>
</dbReference>
<dbReference type="GO" id="GO:0005524">
    <property type="term" value="F:ATP binding"/>
    <property type="evidence" value="ECO:0007669"/>
    <property type="project" value="UniProtKB-KW"/>
</dbReference>
<evidence type="ECO:0000256" key="18">
    <source>
        <dbReference type="SAM" id="MobiDB-lite"/>
    </source>
</evidence>
<feature type="modified residue" description="4-aspartylphosphate" evidence="16">
    <location>
        <position position="680"/>
    </location>
</feature>
<dbReference type="Gene3D" id="3.30.450.20">
    <property type="entry name" value="PAS domain"/>
    <property type="match status" value="1"/>
</dbReference>
<evidence type="ECO:0000256" key="3">
    <source>
        <dbReference type="ARBA" id="ARBA00012438"/>
    </source>
</evidence>